<dbReference type="InterPro" id="IPR051681">
    <property type="entry name" value="Ser/Thr_Kinases-Pseudokinases"/>
</dbReference>
<keyword evidence="2" id="KW-0418">Kinase</keyword>
<accession>A0AAD7G2C3</accession>
<dbReference type="InterPro" id="IPR008271">
    <property type="entry name" value="Ser/Thr_kinase_AS"/>
</dbReference>
<dbReference type="PROSITE" id="PS50011">
    <property type="entry name" value="PROTEIN_KINASE_DOM"/>
    <property type="match status" value="1"/>
</dbReference>
<organism evidence="2 3">
    <name type="scientific">Mycena rosella</name>
    <name type="common">Pink bonnet</name>
    <name type="synonym">Agaricus rosellus</name>
    <dbReference type="NCBI Taxonomy" id="1033263"/>
    <lineage>
        <taxon>Eukaryota</taxon>
        <taxon>Fungi</taxon>
        <taxon>Dikarya</taxon>
        <taxon>Basidiomycota</taxon>
        <taxon>Agaricomycotina</taxon>
        <taxon>Agaricomycetes</taxon>
        <taxon>Agaricomycetidae</taxon>
        <taxon>Agaricales</taxon>
        <taxon>Marasmiineae</taxon>
        <taxon>Mycenaceae</taxon>
        <taxon>Mycena</taxon>
    </lineage>
</organism>
<feature type="domain" description="Protein kinase" evidence="1">
    <location>
        <begin position="1"/>
        <end position="301"/>
    </location>
</feature>
<dbReference type="AlphaFoldDB" id="A0AAD7G2C3"/>
<evidence type="ECO:0000313" key="3">
    <source>
        <dbReference type="Proteomes" id="UP001221757"/>
    </source>
</evidence>
<reference evidence="2" key="1">
    <citation type="submission" date="2023-03" db="EMBL/GenBank/DDBJ databases">
        <title>Massive genome expansion in bonnet fungi (Mycena s.s.) driven by repeated elements and novel gene families across ecological guilds.</title>
        <authorList>
            <consortium name="Lawrence Berkeley National Laboratory"/>
            <person name="Harder C.B."/>
            <person name="Miyauchi S."/>
            <person name="Viragh M."/>
            <person name="Kuo A."/>
            <person name="Thoen E."/>
            <person name="Andreopoulos B."/>
            <person name="Lu D."/>
            <person name="Skrede I."/>
            <person name="Drula E."/>
            <person name="Henrissat B."/>
            <person name="Morin E."/>
            <person name="Kohler A."/>
            <person name="Barry K."/>
            <person name="LaButti K."/>
            <person name="Morin E."/>
            <person name="Salamov A."/>
            <person name="Lipzen A."/>
            <person name="Mereny Z."/>
            <person name="Hegedus B."/>
            <person name="Baldrian P."/>
            <person name="Stursova M."/>
            <person name="Weitz H."/>
            <person name="Taylor A."/>
            <person name="Grigoriev I.V."/>
            <person name="Nagy L.G."/>
            <person name="Martin F."/>
            <person name="Kauserud H."/>
        </authorList>
    </citation>
    <scope>NUCLEOTIDE SEQUENCE</scope>
    <source>
        <strain evidence="2">CBHHK067</strain>
    </source>
</reference>
<sequence>MADSATCPPTPLDTPEIPSYRAPFGTYPGDTLLADLGPSGALPLSISENGAVYRHSERGVVAKTYDGSGMRITATETVELPPGDGERAWNMMRRAGDSCITIVGRVFRRPSTPVGYYMPIEVPLDASKIATKEERVRIIRQLRELVAEIHGLNMVHGDVKPQNLLLCSDGRLRFCDFDNASIEGDGFTSTSMTYPYCSPARMRDRTGTVPWTRAEDIYAMGLTIWEIYTGRTPLTYGNETLDSQETRELLENRCHVGFLPDMQLIDDPEVTDLIEECLAAAPECPDVLWDDAVYCVEQRYTFHHCKLPEAHRWSRIVHSGRCGDRADRGDDPCEEPFLAPKIITTRREPTCPTCMKRVVYIGVTG</sequence>
<dbReference type="Proteomes" id="UP001221757">
    <property type="component" value="Unassembled WGS sequence"/>
</dbReference>
<keyword evidence="3" id="KW-1185">Reference proteome</keyword>
<dbReference type="EMBL" id="JARKIE010000351">
    <property type="protein sequence ID" value="KAJ7652258.1"/>
    <property type="molecule type" value="Genomic_DNA"/>
</dbReference>
<dbReference type="PANTHER" id="PTHR44329">
    <property type="entry name" value="SERINE/THREONINE-PROTEIN KINASE TNNI3K-RELATED"/>
    <property type="match status" value="1"/>
</dbReference>
<dbReference type="Pfam" id="PF00069">
    <property type="entry name" value="Pkinase"/>
    <property type="match status" value="1"/>
</dbReference>
<name>A0AAD7G2C3_MYCRO</name>
<gene>
    <name evidence="2" type="ORF">B0H17DRAFT_409002</name>
</gene>
<comment type="caution">
    <text evidence="2">The sequence shown here is derived from an EMBL/GenBank/DDBJ whole genome shotgun (WGS) entry which is preliminary data.</text>
</comment>
<keyword evidence="2" id="KW-0808">Transferase</keyword>
<protein>
    <submittedName>
        <fullName evidence="2">Kinase-like domain-containing protein</fullName>
    </submittedName>
</protein>
<evidence type="ECO:0000313" key="2">
    <source>
        <dbReference type="EMBL" id="KAJ7652258.1"/>
    </source>
</evidence>
<dbReference type="InterPro" id="IPR000719">
    <property type="entry name" value="Prot_kinase_dom"/>
</dbReference>
<dbReference type="InterPro" id="IPR011009">
    <property type="entry name" value="Kinase-like_dom_sf"/>
</dbReference>
<proteinExistence type="predicted"/>
<dbReference type="SMART" id="SM00220">
    <property type="entry name" value="S_TKc"/>
    <property type="match status" value="1"/>
</dbReference>
<dbReference type="PROSITE" id="PS00108">
    <property type="entry name" value="PROTEIN_KINASE_ST"/>
    <property type="match status" value="1"/>
</dbReference>
<dbReference type="GO" id="GO:0004674">
    <property type="term" value="F:protein serine/threonine kinase activity"/>
    <property type="evidence" value="ECO:0007669"/>
    <property type="project" value="TreeGrafter"/>
</dbReference>
<dbReference type="GO" id="GO:0005524">
    <property type="term" value="F:ATP binding"/>
    <property type="evidence" value="ECO:0007669"/>
    <property type="project" value="InterPro"/>
</dbReference>
<dbReference type="SUPFAM" id="SSF56112">
    <property type="entry name" value="Protein kinase-like (PK-like)"/>
    <property type="match status" value="1"/>
</dbReference>
<dbReference type="Gene3D" id="1.10.510.10">
    <property type="entry name" value="Transferase(Phosphotransferase) domain 1"/>
    <property type="match status" value="1"/>
</dbReference>
<evidence type="ECO:0000259" key="1">
    <source>
        <dbReference type="PROSITE" id="PS50011"/>
    </source>
</evidence>